<evidence type="ECO:0000256" key="1">
    <source>
        <dbReference type="ARBA" id="ARBA00012528"/>
    </source>
</evidence>
<dbReference type="PROSITE" id="PS50887">
    <property type="entry name" value="GGDEF"/>
    <property type="match status" value="1"/>
</dbReference>
<accession>A0ABY8C7Y5</accession>
<dbReference type="SUPFAM" id="SSF55073">
    <property type="entry name" value="Nucleotide cyclase"/>
    <property type="match status" value="1"/>
</dbReference>
<keyword evidence="4" id="KW-0812">Transmembrane</keyword>
<protein>
    <recommendedName>
        <fullName evidence="1">diguanylate cyclase</fullName>
        <ecNumber evidence="1">2.7.7.65</ecNumber>
    </recommendedName>
</protein>
<evidence type="ECO:0000313" key="6">
    <source>
        <dbReference type="EMBL" id="WEJ61662.1"/>
    </source>
</evidence>
<dbReference type="InterPro" id="IPR029787">
    <property type="entry name" value="Nucleotide_cyclase"/>
</dbReference>
<sequence>MQAVKKNSQVDIESKSVVSLVLLIITVFLSLVVFIWITNNDSLNQQQVVLEQDLIESKKMLINSELMELARKRTRLTSQIMDSEDFFRKDELNIELEAYAGEFSKLRKQIFSLPLNDKELAILEKNDAIISQILPAQREVTELAMSDNEDNLLLAKEIFYSTVLPGQNDLIDGFRSLVAMEQIKIGSLTEQIQQSLKTNKETLINTVAIGLIFSILFSIIVVLRILNIQFKLRSNSQELLLLNQNLEAQVNERTKELTELNALLKESSERDELTKLFNRRKFNEYINVEYNRANRDKGSFSLVLVDIDFFKQYNDGYGHQKGDECLVSVAAIMKGCLPRSTDFIARYGGEEFVMILPSTNAEGAIKVAECVRGNVLKASIPHEYSDTSADVTISLGVTTYLSGDLRSISEIIESADQALYKAKKGGRNRVESN</sequence>
<evidence type="ECO:0000256" key="3">
    <source>
        <dbReference type="SAM" id="Coils"/>
    </source>
</evidence>
<organism evidence="6 7">
    <name type="scientific">Thiomicrorhabdus lithotrophica</name>
    <dbReference type="NCBI Taxonomy" id="2949997"/>
    <lineage>
        <taxon>Bacteria</taxon>
        <taxon>Pseudomonadati</taxon>
        <taxon>Pseudomonadota</taxon>
        <taxon>Gammaproteobacteria</taxon>
        <taxon>Thiotrichales</taxon>
        <taxon>Piscirickettsiaceae</taxon>
        <taxon>Thiomicrorhabdus</taxon>
    </lineage>
</organism>
<feature type="transmembrane region" description="Helical" evidence="4">
    <location>
        <begin position="20"/>
        <end position="37"/>
    </location>
</feature>
<evidence type="ECO:0000256" key="2">
    <source>
        <dbReference type="ARBA" id="ARBA00034247"/>
    </source>
</evidence>
<dbReference type="PANTHER" id="PTHR45138:SF9">
    <property type="entry name" value="DIGUANYLATE CYCLASE DGCM-RELATED"/>
    <property type="match status" value="1"/>
</dbReference>
<keyword evidence="4" id="KW-1133">Transmembrane helix</keyword>
<reference evidence="6 7" key="1">
    <citation type="submission" date="2022-06" db="EMBL/GenBank/DDBJ databases">
        <title>Thiomicrohabdus sp. nov, an obligately chemolithoautotrophic, sulfur-oxidizing bacterium isolated from beach of Guanyin Mountain. Amoy.</title>
        <authorList>
            <person name="Zhu H."/>
        </authorList>
    </citation>
    <scope>NUCLEOTIDE SEQUENCE [LARGE SCALE GENOMIC DNA]</scope>
    <source>
        <strain evidence="6 7">XGS-01</strain>
    </source>
</reference>
<dbReference type="Pfam" id="PF00990">
    <property type="entry name" value="GGDEF"/>
    <property type="match status" value="1"/>
</dbReference>
<dbReference type="InterPro" id="IPR050469">
    <property type="entry name" value="Diguanylate_Cyclase"/>
</dbReference>
<dbReference type="Proteomes" id="UP001222275">
    <property type="component" value="Chromosome"/>
</dbReference>
<dbReference type="CDD" id="cd01949">
    <property type="entry name" value="GGDEF"/>
    <property type="match status" value="1"/>
</dbReference>
<feature type="domain" description="GGDEF" evidence="5">
    <location>
        <begin position="298"/>
        <end position="433"/>
    </location>
</feature>
<keyword evidence="4" id="KW-0472">Membrane</keyword>
<keyword evidence="7" id="KW-1185">Reference proteome</keyword>
<feature type="transmembrane region" description="Helical" evidence="4">
    <location>
        <begin position="203"/>
        <end position="226"/>
    </location>
</feature>
<dbReference type="EC" id="2.7.7.65" evidence="1"/>
<comment type="catalytic activity">
    <reaction evidence="2">
        <text>2 GTP = 3',3'-c-di-GMP + 2 diphosphate</text>
        <dbReference type="Rhea" id="RHEA:24898"/>
        <dbReference type="ChEBI" id="CHEBI:33019"/>
        <dbReference type="ChEBI" id="CHEBI:37565"/>
        <dbReference type="ChEBI" id="CHEBI:58805"/>
        <dbReference type="EC" id="2.7.7.65"/>
    </reaction>
</comment>
<dbReference type="SMART" id="SM00267">
    <property type="entry name" value="GGDEF"/>
    <property type="match status" value="1"/>
</dbReference>
<feature type="coiled-coil region" evidence="3">
    <location>
        <begin position="243"/>
        <end position="270"/>
    </location>
</feature>
<keyword evidence="3" id="KW-0175">Coiled coil</keyword>
<evidence type="ECO:0000256" key="4">
    <source>
        <dbReference type="SAM" id="Phobius"/>
    </source>
</evidence>
<dbReference type="InterPro" id="IPR043128">
    <property type="entry name" value="Rev_trsase/Diguanyl_cyclase"/>
</dbReference>
<dbReference type="RefSeq" id="WP_275593921.1">
    <property type="nucleotide sequence ID" value="NZ_CP102381.1"/>
</dbReference>
<dbReference type="Gene3D" id="3.30.70.270">
    <property type="match status" value="1"/>
</dbReference>
<evidence type="ECO:0000259" key="5">
    <source>
        <dbReference type="PROSITE" id="PS50887"/>
    </source>
</evidence>
<proteinExistence type="predicted"/>
<evidence type="ECO:0000313" key="7">
    <source>
        <dbReference type="Proteomes" id="UP001222275"/>
    </source>
</evidence>
<gene>
    <name evidence="6" type="ORF">NR989_06495</name>
</gene>
<name>A0ABY8C7Y5_9GAMM</name>
<dbReference type="EMBL" id="CP102381">
    <property type="protein sequence ID" value="WEJ61662.1"/>
    <property type="molecule type" value="Genomic_DNA"/>
</dbReference>
<dbReference type="InterPro" id="IPR000160">
    <property type="entry name" value="GGDEF_dom"/>
</dbReference>
<dbReference type="PANTHER" id="PTHR45138">
    <property type="entry name" value="REGULATORY COMPONENTS OF SENSORY TRANSDUCTION SYSTEM"/>
    <property type="match status" value="1"/>
</dbReference>
<dbReference type="NCBIfam" id="TIGR00254">
    <property type="entry name" value="GGDEF"/>
    <property type="match status" value="1"/>
</dbReference>